<dbReference type="InterPro" id="IPR047623">
    <property type="entry name" value="SatP"/>
</dbReference>
<dbReference type="PROSITE" id="PS01114">
    <property type="entry name" value="GPR1_FUN34_YAAH"/>
    <property type="match status" value="1"/>
</dbReference>
<evidence type="ECO:0000256" key="2">
    <source>
        <dbReference type="ARBA" id="ARBA00005587"/>
    </source>
</evidence>
<proteinExistence type="inferred from homology"/>
<sequence>MSNVHGQVKQMNPAPLGLAGFALTTWLLSMINTGWFTADSMGMVLACALAFGGTAQVIAGLMEVPRGNTFGATAFLGYGAFWWSFALFVLFLHDKVPAAFIGWYLFLWGTFTFYMWLATFRSPRALQAIFLALWITFLLLAGGEWTGSGILHVAGGYVGLVTAALAFYLSAADLLNEVYQRDVLPVGEPRVFKRHAVVL</sequence>
<feature type="transmembrane region" description="Helical" evidence="6">
    <location>
        <begin position="12"/>
        <end position="31"/>
    </location>
</feature>
<dbReference type="Proteomes" id="UP000789704">
    <property type="component" value="Unassembled WGS sequence"/>
</dbReference>
<feature type="transmembrane region" description="Helical" evidence="6">
    <location>
        <begin position="125"/>
        <end position="143"/>
    </location>
</feature>
<dbReference type="InterPro" id="IPR047622">
    <property type="entry name" value="GPR1_FUN34_YAAH"/>
</dbReference>
<evidence type="ECO:0000256" key="3">
    <source>
        <dbReference type="ARBA" id="ARBA00022692"/>
    </source>
</evidence>
<keyword evidence="8" id="KW-1185">Reference proteome</keyword>
<organism evidence="7 8">
    <name type="scientific">Paraburkholderia saeva</name>
    <dbReference type="NCBI Taxonomy" id="2777537"/>
    <lineage>
        <taxon>Bacteria</taxon>
        <taxon>Pseudomonadati</taxon>
        <taxon>Pseudomonadota</taxon>
        <taxon>Betaproteobacteria</taxon>
        <taxon>Burkholderiales</taxon>
        <taxon>Burkholderiaceae</taxon>
        <taxon>Paraburkholderia</taxon>
    </lineage>
</organism>
<evidence type="ECO:0000256" key="6">
    <source>
        <dbReference type="SAM" id="Phobius"/>
    </source>
</evidence>
<feature type="transmembrane region" description="Helical" evidence="6">
    <location>
        <begin position="74"/>
        <end position="92"/>
    </location>
</feature>
<dbReference type="PANTHER" id="PTHR30178">
    <property type="entry name" value="INNER MEMBRANE PROTEIN YAAH"/>
    <property type="match status" value="1"/>
</dbReference>
<dbReference type="AlphaFoldDB" id="A0A9N8X3X8"/>
<keyword evidence="3 6" id="KW-0812">Transmembrane</keyword>
<feature type="transmembrane region" description="Helical" evidence="6">
    <location>
        <begin position="43"/>
        <end position="62"/>
    </location>
</feature>
<gene>
    <name evidence="7" type="primary">satP</name>
    <name evidence="7" type="ORF">LMG31841_05445</name>
</gene>
<dbReference type="GO" id="GO:0071422">
    <property type="term" value="P:succinate transmembrane transport"/>
    <property type="evidence" value="ECO:0007669"/>
    <property type="project" value="TreeGrafter"/>
</dbReference>
<dbReference type="GO" id="GO:0005886">
    <property type="term" value="C:plasma membrane"/>
    <property type="evidence" value="ECO:0007669"/>
    <property type="project" value="TreeGrafter"/>
</dbReference>
<protein>
    <submittedName>
        <fullName evidence="7">Succinate-acetate/proton symporter SatP</fullName>
    </submittedName>
</protein>
<feature type="transmembrane region" description="Helical" evidence="6">
    <location>
        <begin position="149"/>
        <end position="171"/>
    </location>
</feature>
<keyword evidence="5 6" id="KW-0472">Membrane</keyword>
<comment type="similarity">
    <text evidence="2">Belongs to the acetate uptake transporter (AceTr) (TC 2.A.96) family.</text>
</comment>
<evidence type="ECO:0000313" key="8">
    <source>
        <dbReference type="Proteomes" id="UP000789704"/>
    </source>
</evidence>
<dbReference type="Pfam" id="PF01184">
    <property type="entry name" value="Gpr1_Fun34_YaaH"/>
    <property type="match status" value="1"/>
</dbReference>
<evidence type="ECO:0000256" key="1">
    <source>
        <dbReference type="ARBA" id="ARBA00004141"/>
    </source>
</evidence>
<dbReference type="InterPro" id="IPR000791">
    <property type="entry name" value="Gpr1/Fun34/SatP-like"/>
</dbReference>
<dbReference type="PANTHER" id="PTHR30178:SF3">
    <property type="entry name" value="SUCCINATE-ACETATE_PROTON SYMPORTER SATP"/>
    <property type="match status" value="1"/>
</dbReference>
<keyword evidence="4 6" id="KW-1133">Transmembrane helix</keyword>
<dbReference type="NCBIfam" id="NF038013">
    <property type="entry name" value="AceTr_1"/>
    <property type="match status" value="1"/>
</dbReference>
<comment type="subcellular location">
    <subcellularLocation>
        <location evidence="1">Membrane</location>
        <topology evidence="1">Multi-pass membrane protein</topology>
    </subcellularLocation>
</comment>
<evidence type="ECO:0000313" key="7">
    <source>
        <dbReference type="EMBL" id="CAG4925035.1"/>
    </source>
</evidence>
<dbReference type="EMBL" id="CAJQZC010000015">
    <property type="protein sequence ID" value="CAG4925035.1"/>
    <property type="molecule type" value="Genomic_DNA"/>
</dbReference>
<evidence type="ECO:0000256" key="4">
    <source>
        <dbReference type="ARBA" id="ARBA00022989"/>
    </source>
</evidence>
<evidence type="ECO:0000256" key="5">
    <source>
        <dbReference type="ARBA" id="ARBA00023136"/>
    </source>
</evidence>
<name>A0A9N8X3X8_9BURK</name>
<comment type="caution">
    <text evidence="7">The sequence shown here is derived from an EMBL/GenBank/DDBJ whole genome shotgun (WGS) entry which is preliminary data.</text>
</comment>
<reference evidence="7" key="1">
    <citation type="submission" date="2021-04" db="EMBL/GenBank/DDBJ databases">
        <authorList>
            <person name="Vanwijnsberghe S."/>
        </authorList>
    </citation>
    <scope>NUCLEOTIDE SEQUENCE</scope>
    <source>
        <strain evidence="7">LMG 31841</strain>
    </source>
</reference>
<feature type="transmembrane region" description="Helical" evidence="6">
    <location>
        <begin position="98"/>
        <end position="118"/>
    </location>
</feature>
<dbReference type="GO" id="GO:0015360">
    <property type="term" value="F:acetate:proton symporter activity"/>
    <property type="evidence" value="ECO:0007669"/>
    <property type="project" value="TreeGrafter"/>
</dbReference>
<accession>A0A9N8X3X8</accession>